<organism evidence="1 2">
    <name type="scientific">Novilysobacter erysipheiresistens</name>
    <dbReference type="NCBI Taxonomy" id="1749332"/>
    <lineage>
        <taxon>Bacteria</taxon>
        <taxon>Pseudomonadati</taxon>
        <taxon>Pseudomonadota</taxon>
        <taxon>Gammaproteobacteria</taxon>
        <taxon>Lysobacterales</taxon>
        <taxon>Lysobacteraceae</taxon>
        <taxon>Novilysobacter</taxon>
    </lineage>
</organism>
<evidence type="ECO:0000313" key="1">
    <source>
        <dbReference type="EMBL" id="MEG3184324.1"/>
    </source>
</evidence>
<dbReference type="Proteomes" id="UP001355056">
    <property type="component" value="Unassembled WGS sequence"/>
</dbReference>
<gene>
    <name evidence="1" type="ORF">SNE34_09905</name>
</gene>
<reference evidence="1 2" key="1">
    <citation type="journal article" date="2016" name="Int. J. Syst. Evol. Microbiol.">
        <title>Lysobacter erysipheiresistens sp. nov., an antagonist of powdery mildew, isolated from tobacco-cultivated soil.</title>
        <authorList>
            <person name="Xie B."/>
            <person name="Li T."/>
            <person name="Lin X."/>
            <person name="Wang C.J."/>
            <person name="Chen Y.J."/>
            <person name="Liu W.J."/>
            <person name="Zhao Z.W."/>
        </authorList>
    </citation>
    <scope>NUCLEOTIDE SEQUENCE [LARGE SCALE GENOMIC DNA]</scope>
    <source>
        <strain evidence="1 2">RS-LYSO-3</strain>
    </source>
</reference>
<keyword evidence="2" id="KW-1185">Reference proteome</keyword>
<comment type="caution">
    <text evidence="1">The sequence shown here is derived from an EMBL/GenBank/DDBJ whole genome shotgun (WGS) entry which is preliminary data.</text>
</comment>
<dbReference type="EMBL" id="JAXGFP010000004">
    <property type="protein sequence ID" value="MEG3184324.1"/>
    <property type="molecule type" value="Genomic_DNA"/>
</dbReference>
<name>A0ABU7YZJ0_9GAMM</name>
<accession>A0ABU7YZJ0</accession>
<proteinExistence type="predicted"/>
<evidence type="ECO:0000313" key="2">
    <source>
        <dbReference type="Proteomes" id="UP001355056"/>
    </source>
</evidence>
<dbReference type="RefSeq" id="WP_332616821.1">
    <property type="nucleotide sequence ID" value="NZ_JAXGFP010000004.1"/>
</dbReference>
<sequence length="70" mass="7682">MAVIVVLSGAAKRKRPAFDGAFFHWFADQQQPNGHPAAAQAANVVANSAIPTKTFVFIRKILQLNGPWHR</sequence>
<protein>
    <submittedName>
        <fullName evidence="1">Uncharacterized protein</fullName>
    </submittedName>
</protein>